<reference evidence="3 4" key="1">
    <citation type="submission" date="2018-08" db="EMBL/GenBank/DDBJ databases">
        <title>Sequencing the genomes of 1000 actinobacteria strains.</title>
        <authorList>
            <person name="Klenk H.-P."/>
        </authorList>
    </citation>
    <scope>NUCLEOTIDE SEQUENCE [LARGE SCALE GENOMIC DNA]</scope>
    <source>
        <strain evidence="3 4">DSM 44099</strain>
    </source>
</reference>
<comment type="similarity">
    <text evidence="1">Belongs to the amidase family.</text>
</comment>
<keyword evidence="3" id="KW-0808">Transferase</keyword>
<dbReference type="Gene3D" id="3.90.1300.10">
    <property type="entry name" value="Amidase signature (AS) domain"/>
    <property type="match status" value="1"/>
</dbReference>
<dbReference type="InterPro" id="IPR023631">
    <property type="entry name" value="Amidase_dom"/>
</dbReference>
<dbReference type="EMBL" id="QUMQ01000001">
    <property type="protein sequence ID" value="REF99055.1"/>
    <property type="molecule type" value="Genomic_DNA"/>
</dbReference>
<name>A0A3D9ZP73_9ACTN</name>
<sequence>MSTDLTYVDATELADLIRTRKVSSVEALQAHLDRIEAIDSKTNAIVTLAGGALDAARAADAALAAGEEVGPLHGVPMTVKDSFDTAGVATQRGSPIFKGRVPDTDATAVARMKGAGAIVMAKTNLPEFSYWIETDNLLTGRTNNPWDLERSPGGSSGGESAAIAAGMSPIGLGSDLSISLRGPAADTGIVAFKATHGRVPMTGIWPREPRRDWHAGSLARSIRDLKLAYSVLAGPDGFDGYSDFPREFDAGLGEAPDRPVRVGWLVDSGLGPVDPEVTATVRAAADALAAAGAEVDAVSIPALERDNPLDLWMREHNMEMKPPVREVTAGHEDEMFRYSKTLLGLPDTAAADFVDADEGRERLRDGFTEYFSRYDLLLLPVTTFPAHAHGITDVTVDGQTVNAFHVSSTTVPFNLTGLPALSMRFGTSSDGMPIAVQLVANWHAESTILHMASLLESVSPVRDLHPAL</sequence>
<dbReference type="RefSeq" id="WP_116070269.1">
    <property type="nucleotide sequence ID" value="NZ_BONB01000049.1"/>
</dbReference>
<dbReference type="AlphaFoldDB" id="A0A3D9ZP73"/>
<accession>A0A3D9ZP73</accession>
<dbReference type="Pfam" id="PF01425">
    <property type="entry name" value="Amidase"/>
    <property type="match status" value="1"/>
</dbReference>
<evidence type="ECO:0000256" key="1">
    <source>
        <dbReference type="ARBA" id="ARBA00009199"/>
    </source>
</evidence>
<dbReference type="InterPro" id="IPR036928">
    <property type="entry name" value="AS_sf"/>
</dbReference>
<dbReference type="PANTHER" id="PTHR11895">
    <property type="entry name" value="TRANSAMIDASE"/>
    <property type="match status" value="1"/>
</dbReference>
<proteinExistence type="inferred from homology"/>
<evidence type="ECO:0000259" key="2">
    <source>
        <dbReference type="Pfam" id="PF01425"/>
    </source>
</evidence>
<keyword evidence="4" id="KW-1185">Reference proteome</keyword>
<feature type="domain" description="Amidase" evidence="2">
    <location>
        <begin position="26"/>
        <end position="449"/>
    </location>
</feature>
<comment type="caution">
    <text evidence="3">The sequence shown here is derived from an EMBL/GenBank/DDBJ whole genome shotgun (WGS) entry which is preliminary data.</text>
</comment>
<evidence type="ECO:0000313" key="3">
    <source>
        <dbReference type="EMBL" id="REF99055.1"/>
    </source>
</evidence>
<dbReference type="SUPFAM" id="SSF75304">
    <property type="entry name" value="Amidase signature (AS) enzymes"/>
    <property type="match status" value="1"/>
</dbReference>
<dbReference type="Proteomes" id="UP000256913">
    <property type="component" value="Unassembled WGS sequence"/>
</dbReference>
<gene>
    <name evidence="3" type="ORF">DFJ67_5081</name>
</gene>
<organism evidence="3 4">
    <name type="scientific">Asanoa ferruginea</name>
    <dbReference type="NCBI Taxonomy" id="53367"/>
    <lineage>
        <taxon>Bacteria</taxon>
        <taxon>Bacillati</taxon>
        <taxon>Actinomycetota</taxon>
        <taxon>Actinomycetes</taxon>
        <taxon>Micromonosporales</taxon>
        <taxon>Micromonosporaceae</taxon>
        <taxon>Asanoa</taxon>
    </lineage>
</organism>
<evidence type="ECO:0000313" key="4">
    <source>
        <dbReference type="Proteomes" id="UP000256913"/>
    </source>
</evidence>
<protein>
    <submittedName>
        <fullName evidence="3">Aspartyl-tRNA(Asn)/glutamyl-tRNA(Gln) amidotransferase subunit A</fullName>
    </submittedName>
</protein>
<dbReference type="GO" id="GO:0016740">
    <property type="term" value="F:transferase activity"/>
    <property type="evidence" value="ECO:0007669"/>
    <property type="project" value="UniProtKB-KW"/>
</dbReference>
<dbReference type="PANTHER" id="PTHR11895:SF7">
    <property type="entry name" value="GLUTAMYL-TRNA(GLN) AMIDOTRANSFERASE SUBUNIT A, MITOCHONDRIAL"/>
    <property type="match status" value="1"/>
</dbReference>
<dbReference type="InterPro" id="IPR000120">
    <property type="entry name" value="Amidase"/>
</dbReference>
<dbReference type="OrthoDB" id="182039at2"/>